<dbReference type="InterPro" id="IPR027268">
    <property type="entry name" value="Peptidase_M4/M1_CTD_sf"/>
</dbReference>
<keyword evidence="4" id="KW-1185">Reference proteome</keyword>
<dbReference type="InterPro" id="IPR014782">
    <property type="entry name" value="Peptidase_M1_dom"/>
</dbReference>
<gene>
    <name evidence="3" type="ORF">EJK17_04120</name>
</gene>
<accession>A0A437SVU3</accession>
<dbReference type="GO" id="GO:0016020">
    <property type="term" value="C:membrane"/>
    <property type="evidence" value="ECO:0007669"/>
    <property type="project" value="TreeGrafter"/>
</dbReference>
<dbReference type="GO" id="GO:0005737">
    <property type="term" value="C:cytoplasm"/>
    <property type="evidence" value="ECO:0007669"/>
    <property type="project" value="TreeGrafter"/>
</dbReference>
<dbReference type="Gene3D" id="1.10.390.10">
    <property type="entry name" value="Neutral Protease Domain 2"/>
    <property type="match status" value="1"/>
</dbReference>
<dbReference type="AlphaFoldDB" id="A0A437SVU3"/>
<dbReference type="GO" id="GO:0042277">
    <property type="term" value="F:peptide binding"/>
    <property type="evidence" value="ECO:0007669"/>
    <property type="project" value="TreeGrafter"/>
</dbReference>
<dbReference type="EMBL" id="RXIA01000009">
    <property type="protein sequence ID" value="RVU71046.1"/>
    <property type="molecule type" value="Genomic_DNA"/>
</dbReference>
<evidence type="ECO:0000313" key="3">
    <source>
        <dbReference type="EMBL" id="RVU71046.1"/>
    </source>
</evidence>
<dbReference type="PANTHER" id="PTHR11533:SF299">
    <property type="entry name" value="AMINOPEPTIDASE"/>
    <property type="match status" value="1"/>
</dbReference>
<feature type="chain" id="PRO_5019477263" evidence="1">
    <location>
        <begin position="29"/>
        <end position="512"/>
    </location>
</feature>
<dbReference type="GO" id="GO:0043171">
    <property type="term" value="P:peptide catabolic process"/>
    <property type="evidence" value="ECO:0007669"/>
    <property type="project" value="TreeGrafter"/>
</dbReference>
<dbReference type="CDD" id="cd09604">
    <property type="entry name" value="M1_APN_like"/>
    <property type="match status" value="1"/>
</dbReference>
<dbReference type="InterPro" id="IPR050344">
    <property type="entry name" value="Peptidase_M1_aminopeptidases"/>
</dbReference>
<dbReference type="Pfam" id="PF01433">
    <property type="entry name" value="Peptidase_M1"/>
    <property type="match status" value="1"/>
</dbReference>
<dbReference type="GO" id="GO:0006508">
    <property type="term" value="P:proteolysis"/>
    <property type="evidence" value="ECO:0007669"/>
    <property type="project" value="TreeGrafter"/>
</dbReference>
<dbReference type="Proteomes" id="UP000288291">
    <property type="component" value="Unassembled WGS sequence"/>
</dbReference>
<proteinExistence type="predicted"/>
<sequence>MKEKRIWLTLSAVITLGLSFCLTTNLQAASTDPTIKATHYQMQVKLNPKKNQLTEKVTINLQNNSDQTFKQVLVRNIAAGVLKYDQKHFAKHNRQVKTRIKQITTGKQKLTYKLGKDHSDLYVNLNKELDPGQSQKLMVKVTTSVPYRSDRFGYQKVNGGKLYNLSFCFPYLSDYRHGQWVAHPYSDEGENRNSVVSDYQVTFLAPRAYKVAASGQHTTKKGKTIINSPQTRDLAIVASNRFKVSQTKTDGIKIKNFYFLSKNKQNIRNYVKLSNQTAKDSLKLFKKTYGVKYAYPELDITQSPFPEDTGGMEYTGLIMVSDEGFLAKKKAGMQAGYELLQDVSHEVAHQWFFGMIGSDEFNEAWLDEGMAEFSEDYVYDLTETKSSDLFLKLNHVSLPTKKTKANTMKLFTDEVKKAIASKKKTIINYPMDKIPKGQDETNLDYEGAKAFYAELMVAMGKEKFFNAMKDYCQTYYMKQATGKDFLAVIRKYDNSEQVNQIINKFIDPKFLG</sequence>
<evidence type="ECO:0000259" key="2">
    <source>
        <dbReference type="Pfam" id="PF01433"/>
    </source>
</evidence>
<feature type="domain" description="Peptidase M1 membrane alanine aminopeptidase" evidence="2">
    <location>
        <begin position="277"/>
        <end position="505"/>
    </location>
</feature>
<dbReference type="GO" id="GO:0008270">
    <property type="term" value="F:zinc ion binding"/>
    <property type="evidence" value="ECO:0007669"/>
    <property type="project" value="InterPro"/>
</dbReference>
<name>A0A437SVU3_9LACO</name>
<dbReference type="SUPFAM" id="SSF55486">
    <property type="entry name" value="Metalloproteases ('zincins'), catalytic domain"/>
    <property type="match status" value="1"/>
</dbReference>
<organism evidence="3 4">
    <name type="scientific">Lactobacillus xujianguonis</name>
    <dbReference type="NCBI Taxonomy" id="2495899"/>
    <lineage>
        <taxon>Bacteria</taxon>
        <taxon>Bacillati</taxon>
        <taxon>Bacillota</taxon>
        <taxon>Bacilli</taxon>
        <taxon>Lactobacillales</taxon>
        <taxon>Lactobacillaceae</taxon>
        <taxon>Lactobacillus</taxon>
    </lineage>
</organism>
<dbReference type="GO" id="GO:0070006">
    <property type="term" value="F:metalloaminopeptidase activity"/>
    <property type="evidence" value="ECO:0007669"/>
    <property type="project" value="TreeGrafter"/>
</dbReference>
<keyword evidence="1" id="KW-0732">Signal</keyword>
<protein>
    <submittedName>
        <fullName evidence="3">M1 family peptidase</fullName>
    </submittedName>
</protein>
<dbReference type="GO" id="GO:0005615">
    <property type="term" value="C:extracellular space"/>
    <property type="evidence" value="ECO:0007669"/>
    <property type="project" value="TreeGrafter"/>
</dbReference>
<feature type="signal peptide" evidence="1">
    <location>
        <begin position="1"/>
        <end position="28"/>
    </location>
</feature>
<reference evidence="3 4" key="1">
    <citation type="submission" date="2018-12" db="EMBL/GenBank/DDBJ databases">
        <authorList>
            <person name="Meng J."/>
        </authorList>
    </citation>
    <scope>NUCLEOTIDE SEQUENCE [LARGE SCALE GENOMIC DNA]</scope>
    <source>
        <strain evidence="3 4">HT111-2</strain>
    </source>
</reference>
<evidence type="ECO:0000313" key="4">
    <source>
        <dbReference type="Proteomes" id="UP000288291"/>
    </source>
</evidence>
<dbReference type="RefSeq" id="WP_103662044.1">
    <property type="nucleotide sequence ID" value="NZ_ML136877.1"/>
</dbReference>
<comment type="caution">
    <text evidence="3">The sequence shown here is derived from an EMBL/GenBank/DDBJ whole genome shotgun (WGS) entry which is preliminary data.</text>
</comment>
<dbReference type="PANTHER" id="PTHR11533">
    <property type="entry name" value="PROTEASE M1 ZINC METALLOPROTEASE"/>
    <property type="match status" value="1"/>
</dbReference>
<evidence type="ECO:0000256" key="1">
    <source>
        <dbReference type="SAM" id="SignalP"/>
    </source>
</evidence>